<evidence type="ECO:0000313" key="1">
    <source>
        <dbReference type="EMBL" id="GGJ02355.1"/>
    </source>
</evidence>
<dbReference type="AlphaFoldDB" id="A0A917K8Q4"/>
<reference evidence="1" key="1">
    <citation type="journal article" date="2014" name="Int. J. Syst. Evol. Microbiol.">
        <title>Complete genome sequence of Corynebacterium casei LMG S-19264T (=DSM 44701T), isolated from a smear-ripened cheese.</title>
        <authorList>
            <consortium name="US DOE Joint Genome Institute (JGI-PGF)"/>
            <person name="Walter F."/>
            <person name="Albersmeier A."/>
            <person name="Kalinowski J."/>
            <person name="Ruckert C."/>
        </authorList>
    </citation>
    <scope>NUCLEOTIDE SEQUENCE</scope>
    <source>
        <strain evidence="1">CGMCC 1.3617</strain>
    </source>
</reference>
<comment type="caution">
    <text evidence="1">The sequence shown here is derived from an EMBL/GenBank/DDBJ whole genome shotgun (WGS) entry which is preliminary data.</text>
</comment>
<dbReference type="Proteomes" id="UP000661507">
    <property type="component" value="Unassembled WGS sequence"/>
</dbReference>
<evidence type="ECO:0008006" key="3">
    <source>
        <dbReference type="Google" id="ProtNLM"/>
    </source>
</evidence>
<keyword evidence="2" id="KW-1185">Reference proteome</keyword>
<accession>A0A917K8Q4</accession>
<dbReference type="EMBL" id="BMKW01000001">
    <property type="protein sequence ID" value="GGJ02355.1"/>
    <property type="molecule type" value="Genomic_DNA"/>
</dbReference>
<protein>
    <recommendedName>
        <fullName evidence="3">Phage late control D family protein</fullName>
    </recommendedName>
</protein>
<sequence length="340" mass="35001">MTYTFRPNAVLTLDGRSFTAAEAGLVELEMETALGELGELRLLLWPGSKLADATPGARLELALGATDSEAAVFTGVVEHVARTATTVMVDALEPTVALHRAFLSRAYLNQTVAAIVRDLAGPVSVAEADSDLELGQYGVENRRSVWWHLRDLAMLAGCDLAAAVDGGLVFRPRGRGDAHGFRYGADLLGFTDGQSVEATAPAQAAHGSASSAGTDRWHWVNADPLGPASEPARIRGAIASEAAADAATEAARARAAARAKCGRIALWGRPELRPGDGVDLQDMPGGEGGLLGAATAAVAGLGGGAPGWRATRVRHAFGRSTGFVTLAELEGGGDSAGGFP</sequence>
<reference evidence="1" key="2">
    <citation type="submission" date="2020-09" db="EMBL/GenBank/DDBJ databases">
        <authorList>
            <person name="Sun Q."/>
            <person name="Zhou Y."/>
        </authorList>
    </citation>
    <scope>NUCLEOTIDE SEQUENCE</scope>
    <source>
        <strain evidence="1">CGMCC 1.3617</strain>
    </source>
</reference>
<organism evidence="1 2">
    <name type="scientific">Neoroseomonas lacus</name>
    <dbReference type="NCBI Taxonomy" id="287609"/>
    <lineage>
        <taxon>Bacteria</taxon>
        <taxon>Pseudomonadati</taxon>
        <taxon>Pseudomonadota</taxon>
        <taxon>Alphaproteobacteria</taxon>
        <taxon>Acetobacterales</taxon>
        <taxon>Acetobacteraceae</taxon>
        <taxon>Neoroseomonas</taxon>
    </lineage>
</organism>
<dbReference type="RefSeq" id="WP_188965450.1">
    <property type="nucleotide sequence ID" value="NZ_BMKW01000001.1"/>
</dbReference>
<name>A0A917K8Q4_9PROT</name>
<dbReference type="SUPFAM" id="SSF69279">
    <property type="entry name" value="Phage tail proteins"/>
    <property type="match status" value="1"/>
</dbReference>
<gene>
    <name evidence="1" type="ORF">GCM10011320_06490</name>
</gene>
<proteinExistence type="predicted"/>
<evidence type="ECO:0000313" key="2">
    <source>
        <dbReference type="Proteomes" id="UP000661507"/>
    </source>
</evidence>